<protein>
    <submittedName>
        <fullName evidence="1">Uncharacterized protein</fullName>
    </submittedName>
</protein>
<comment type="caution">
    <text evidence="1">The sequence shown here is derived from an EMBL/GenBank/DDBJ whole genome shotgun (WGS) entry which is preliminary data.</text>
</comment>
<dbReference type="Proteomes" id="UP000034364">
    <property type="component" value="Unassembled WGS sequence"/>
</dbReference>
<evidence type="ECO:0000313" key="1">
    <source>
        <dbReference type="EMBL" id="KKU63497.1"/>
    </source>
</evidence>
<dbReference type="EMBL" id="LCNV01000022">
    <property type="protein sequence ID" value="KKU63497.1"/>
    <property type="molecule type" value="Genomic_DNA"/>
</dbReference>
<reference evidence="1 2" key="1">
    <citation type="journal article" date="2015" name="Nature">
        <title>rRNA introns, odd ribosomes, and small enigmatic genomes across a large radiation of phyla.</title>
        <authorList>
            <person name="Brown C.T."/>
            <person name="Hug L.A."/>
            <person name="Thomas B.C."/>
            <person name="Sharon I."/>
            <person name="Castelle C.J."/>
            <person name="Singh A."/>
            <person name="Wilkins M.J."/>
            <person name="Williams K.H."/>
            <person name="Banfield J.F."/>
        </authorList>
    </citation>
    <scope>NUCLEOTIDE SEQUENCE [LARGE SCALE GENOMIC DNA]</scope>
</reference>
<proteinExistence type="predicted"/>
<evidence type="ECO:0000313" key="2">
    <source>
        <dbReference type="Proteomes" id="UP000034364"/>
    </source>
</evidence>
<sequence>MAENEKLRGGVFGNASRLPGVVRISVSKVEVKGSILCPNCGKQIRQEDIEKVKKNGCKRCHKPVPHL</sequence>
<organism evidence="1 2">
    <name type="scientific">Candidatus Amesbacteria bacterium GW2011_GWA1_47_16</name>
    <dbReference type="NCBI Taxonomy" id="1618353"/>
    <lineage>
        <taxon>Bacteria</taxon>
        <taxon>Candidatus Amesiibacteriota</taxon>
    </lineage>
</organism>
<accession>A0A0G1S2D4</accession>
<gene>
    <name evidence="1" type="ORF">UX87_C0022G0012</name>
</gene>
<dbReference type="AlphaFoldDB" id="A0A0G1S2D4"/>
<name>A0A0G1S2D4_9BACT</name>